<sequence length="447" mass="50758">MDIFILKALVDDLQQQLVGAIASKVFQMSADDLLVRLWRQQDQRLLLSTHAKSARLHLTSLRFENPPSPPRFAAYLRSQLQRARIQRLAVQPYDRIVHITWERRDAAPVTLIHELLGAQSNLLLVDAEGTILELLKRVAPDGGRRRALLPGHPYQVPPQPAHRRSLSDLTLNDLSDLARDGDQALDAQHLQRLVIGLDPVLATELVQRSQGDPGTCWAELQNLRQHYEQGTLPIYLCTLADGTRHVSALPLTHTASRVEPYEDVQEALAAVYDPHMHTAWLKSAQQDTLKQINRQLRRLRKKSQNILKDHDKLQSYLDYQRYGTLLMGQNAPRGASQIDVADYYHPEQPTLTIALDPKQSTKENAQAYFKKYRKAKSGLAKVQSLLEQCATDIRDLENLAQQAERAETWSDMQSIASKQPGPKQETQRKVRVPAQPKTPPARPYRTF</sequence>
<organism evidence="3 4">
    <name type="scientific">Candidatus Entotheonella gemina</name>
    <dbReference type="NCBI Taxonomy" id="1429439"/>
    <lineage>
        <taxon>Bacteria</taxon>
        <taxon>Pseudomonadati</taxon>
        <taxon>Nitrospinota/Tectimicrobiota group</taxon>
        <taxon>Candidatus Tectimicrobiota</taxon>
        <taxon>Candidatus Entotheonellia</taxon>
        <taxon>Candidatus Entotheonellales</taxon>
        <taxon>Candidatus Entotheonellaceae</taxon>
        <taxon>Candidatus Entotheonella</taxon>
    </lineage>
</organism>
<evidence type="ECO:0000313" key="4">
    <source>
        <dbReference type="Proteomes" id="UP000019140"/>
    </source>
</evidence>
<dbReference type="Pfam" id="PF05833">
    <property type="entry name" value="NFACT_N"/>
    <property type="match status" value="1"/>
</dbReference>
<feature type="region of interest" description="Disordered" evidence="2">
    <location>
        <begin position="405"/>
        <end position="447"/>
    </location>
</feature>
<keyword evidence="4" id="KW-1185">Reference proteome</keyword>
<evidence type="ECO:0000256" key="2">
    <source>
        <dbReference type="SAM" id="MobiDB-lite"/>
    </source>
</evidence>
<gene>
    <name evidence="3" type="ORF">ETSY2_09920</name>
</gene>
<dbReference type="GO" id="GO:0072344">
    <property type="term" value="P:rescue of stalled ribosome"/>
    <property type="evidence" value="ECO:0007669"/>
    <property type="project" value="TreeGrafter"/>
</dbReference>
<dbReference type="GO" id="GO:0043023">
    <property type="term" value="F:ribosomal large subunit binding"/>
    <property type="evidence" value="ECO:0007669"/>
    <property type="project" value="TreeGrafter"/>
</dbReference>
<dbReference type="AlphaFoldDB" id="W4MBS9"/>
<dbReference type="EMBL" id="AZHX01000403">
    <property type="protein sequence ID" value="ETX07668.1"/>
    <property type="molecule type" value="Genomic_DNA"/>
</dbReference>
<feature type="non-terminal residue" evidence="3">
    <location>
        <position position="447"/>
    </location>
</feature>
<name>W4MBS9_9BACT</name>
<dbReference type="Gene3D" id="2.30.310.10">
    <property type="entry name" value="ibrinogen binding protein from staphylococcus aureus domain"/>
    <property type="match status" value="1"/>
</dbReference>
<keyword evidence="1" id="KW-0175">Coiled coil</keyword>
<dbReference type="PANTHER" id="PTHR15239">
    <property type="entry name" value="NUCLEAR EXPORT MEDIATOR FACTOR NEMF"/>
    <property type="match status" value="1"/>
</dbReference>
<dbReference type="PANTHER" id="PTHR15239:SF6">
    <property type="entry name" value="RIBOSOME QUALITY CONTROL COMPLEX SUBUNIT NEMF"/>
    <property type="match status" value="1"/>
</dbReference>
<dbReference type="HOGENOM" id="CLU_022481_2_1_7"/>
<protein>
    <recommendedName>
        <fullName evidence="5">Fibronectin/fibrinogen-binding protein</fullName>
    </recommendedName>
</protein>
<dbReference type="GO" id="GO:1990112">
    <property type="term" value="C:RQC complex"/>
    <property type="evidence" value="ECO:0007669"/>
    <property type="project" value="TreeGrafter"/>
</dbReference>
<dbReference type="GO" id="GO:0000049">
    <property type="term" value="F:tRNA binding"/>
    <property type="evidence" value="ECO:0007669"/>
    <property type="project" value="TreeGrafter"/>
</dbReference>
<evidence type="ECO:0000256" key="1">
    <source>
        <dbReference type="SAM" id="Coils"/>
    </source>
</evidence>
<dbReference type="InterPro" id="IPR051608">
    <property type="entry name" value="RQC_Subunit_NEMF"/>
</dbReference>
<dbReference type="Proteomes" id="UP000019140">
    <property type="component" value="Unassembled WGS sequence"/>
</dbReference>
<feature type="compositionally biased region" description="Pro residues" evidence="2">
    <location>
        <begin position="436"/>
        <end position="447"/>
    </location>
</feature>
<proteinExistence type="predicted"/>
<feature type="coiled-coil region" evidence="1">
    <location>
        <begin position="282"/>
        <end position="309"/>
    </location>
</feature>
<accession>W4MBS9</accession>
<comment type="caution">
    <text evidence="3">The sequence shown here is derived from an EMBL/GenBank/DDBJ whole genome shotgun (WGS) entry which is preliminary data.</text>
</comment>
<evidence type="ECO:0000313" key="3">
    <source>
        <dbReference type="EMBL" id="ETX07668.1"/>
    </source>
</evidence>
<evidence type="ECO:0008006" key="5">
    <source>
        <dbReference type="Google" id="ProtNLM"/>
    </source>
</evidence>
<reference evidence="3 4" key="1">
    <citation type="journal article" date="2014" name="Nature">
        <title>An environmental bacterial taxon with a large and distinct metabolic repertoire.</title>
        <authorList>
            <person name="Wilson M.C."/>
            <person name="Mori T."/>
            <person name="Ruckert C."/>
            <person name="Uria A.R."/>
            <person name="Helf M.J."/>
            <person name="Takada K."/>
            <person name="Gernert C."/>
            <person name="Steffens U.A."/>
            <person name="Heycke N."/>
            <person name="Schmitt S."/>
            <person name="Rinke C."/>
            <person name="Helfrich E.J."/>
            <person name="Brachmann A.O."/>
            <person name="Gurgui C."/>
            <person name="Wakimoto T."/>
            <person name="Kracht M."/>
            <person name="Crusemann M."/>
            <person name="Hentschel U."/>
            <person name="Abe I."/>
            <person name="Matsunaga S."/>
            <person name="Kalinowski J."/>
            <person name="Takeyama H."/>
            <person name="Piel J."/>
        </authorList>
    </citation>
    <scope>NUCLEOTIDE SEQUENCE [LARGE SCALE GENOMIC DNA]</scope>
    <source>
        <strain evidence="4">TSY2</strain>
    </source>
</reference>